<evidence type="ECO:0000313" key="1">
    <source>
        <dbReference type="EMBL" id="MBC5851267.1"/>
    </source>
</evidence>
<gene>
    <name evidence="1" type="ORF">H8Q88_10005</name>
</gene>
<keyword evidence="2" id="KW-1185">Reference proteome</keyword>
<accession>A0A9X0UHK6</accession>
<organism evidence="1 2">
    <name type="scientific">Vibrio metschnikovii</name>
    <dbReference type="NCBI Taxonomy" id="28172"/>
    <lineage>
        <taxon>Bacteria</taxon>
        <taxon>Pseudomonadati</taxon>
        <taxon>Pseudomonadota</taxon>
        <taxon>Gammaproteobacteria</taxon>
        <taxon>Vibrionales</taxon>
        <taxon>Vibrionaceae</taxon>
        <taxon>Vibrio</taxon>
    </lineage>
</organism>
<proteinExistence type="predicted"/>
<name>A0A9X0UHK6_VIBME</name>
<dbReference type="RefSeq" id="WP_187026048.1">
    <property type="nucleotide sequence ID" value="NZ_JACRUP010000005.1"/>
</dbReference>
<comment type="caution">
    <text evidence="1">The sequence shown here is derived from an EMBL/GenBank/DDBJ whole genome shotgun (WGS) entry which is preliminary data.</text>
</comment>
<sequence length="53" mass="6010">MVARRKQEHDRLANDIIALGNIVMMETLSYKAWQKRFGRSVGAFAPGQFVSTL</sequence>
<reference evidence="1" key="1">
    <citation type="submission" date="2020-08" db="EMBL/GenBank/DDBJ databases">
        <title>Genome Sequencing and Pan-Genome Analysis of Migratory bird Vibrio Strains, Inner Mongolia.</title>
        <authorList>
            <person name="Zheng L."/>
        </authorList>
    </citation>
    <scope>NUCLEOTIDE SEQUENCE</scope>
    <source>
        <strain evidence="1">M13F</strain>
    </source>
</reference>
<evidence type="ECO:0000313" key="2">
    <source>
        <dbReference type="Proteomes" id="UP000615796"/>
    </source>
</evidence>
<protein>
    <submittedName>
        <fullName evidence="1">Uncharacterized protein</fullName>
    </submittedName>
</protein>
<dbReference type="EMBL" id="JACRUP010000005">
    <property type="protein sequence ID" value="MBC5851267.1"/>
    <property type="molecule type" value="Genomic_DNA"/>
</dbReference>
<dbReference type="AlphaFoldDB" id="A0A9X0UHK6"/>
<dbReference type="Proteomes" id="UP000615796">
    <property type="component" value="Unassembled WGS sequence"/>
</dbReference>